<feature type="signal peptide" evidence="3">
    <location>
        <begin position="1"/>
        <end position="33"/>
    </location>
</feature>
<keyword evidence="2" id="KW-1015">Disulfide bond</keyword>
<dbReference type="Pfam" id="PF12708">
    <property type="entry name" value="Pect-lyase_RHGA_epim"/>
    <property type="match status" value="1"/>
</dbReference>
<evidence type="ECO:0000313" key="5">
    <source>
        <dbReference type="EMBL" id="MDQ8208903.1"/>
    </source>
</evidence>
<reference evidence="5 6" key="1">
    <citation type="submission" date="2023-04" db="EMBL/GenBank/DDBJ databases">
        <title>A novel bacteria isolated from coastal sediment.</title>
        <authorList>
            <person name="Liu X.-J."/>
            <person name="Du Z.-J."/>
        </authorList>
    </citation>
    <scope>NUCLEOTIDE SEQUENCE [LARGE SCALE GENOMIC DNA]</scope>
    <source>
        <strain evidence="5 6">SDUM461003</strain>
    </source>
</reference>
<dbReference type="InterPro" id="IPR011050">
    <property type="entry name" value="Pectin_lyase_fold/virulence"/>
</dbReference>
<dbReference type="PANTHER" id="PTHR42535:SF2">
    <property type="entry name" value="CHROMOSOME UNDETERMINED SCAFFOLD_146, WHOLE GENOME SHOTGUN SEQUENCE"/>
    <property type="match status" value="1"/>
</dbReference>
<dbReference type="GO" id="GO:0016787">
    <property type="term" value="F:hydrolase activity"/>
    <property type="evidence" value="ECO:0007669"/>
    <property type="project" value="UniProtKB-KW"/>
</dbReference>
<dbReference type="Gene3D" id="2.160.20.10">
    <property type="entry name" value="Single-stranded right-handed beta-helix, Pectin lyase-like"/>
    <property type="match status" value="2"/>
</dbReference>
<dbReference type="Proteomes" id="UP001225316">
    <property type="component" value="Unassembled WGS sequence"/>
</dbReference>
<dbReference type="InterPro" id="IPR013320">
    <property type="entry name" value="ConA-like_dom_sf"/>
</dbReference>
<dbReference type="Gene3D" id="2.60.120.200">
    <property type="match status" value="2"/>
</dbReference>
<keyword evidence="6" id="KW-1185">Reference proteome</keyword>
<organism evidence="5 6">
    <name type="scientific">Thalassobacterium maritimum</name>
    <dbReference type="NCBI Taxonomy" id="3041265"/>
    <lineage>
        <taxon>Bacteria</taxon>
        <taxon>Pseudomonadati</taxon>
        <taxon>Verrucomicrobiota</taxon>
        <taxon>Opitutia</taxon>
        <taxon>Puniceicoccales</taxon>
        <taxon>Coraliomargaritaceae</taxon>
        <taxon>Thalassobacterium</taxon>
    </lineage>
</organism>
<dbReference type="InterPro" id="IPR012334">
    <property type="entry name" value="Pectin_lyas_fold"/>
</dbReference>
<dbReference type="InterPro" id="IPR024535">
    <property type="entry name" value="RHGA/B-epi-like_pectate_lyase"/>
</dbReference>
<keyword evidence="5" id="KW-0378">Hydrolase</keyword>
<evidence type="ECO:0000256" key="1">
    <source>
        <dbReference type="ARBA" id="ARBA00022729"/>
    </source>
</evidence>
<accession>A0ABU1AXL5</accession>
<feature type="domain" description="LamG-like jellyroll fold" evidence="4">
    <location>
        <begin position="605"/>
        <end position="735"/>
    </location>
</feature>
<dbReference type="SMART" id="SM00560">
    <property type="entry name" value="LamGL"/>
    <property type="match status" value="2"/>
</dbReference>
<evidence type="ECO:0000313" key="6">
    <source>
        <dbReference type="Proteomes" id="UP001225316"/>
    </source>
</evidence>
<gene>
    <name evidence="5" type="ORF">QEH52_15350</name>
</gene>
<evidence type="ECO:0000256" key="3">
    <source>
        <dbReference type="SAM" id="SignalP"/>
    </source>
</evidence>
<sequence>MMRTLPTSRPQAFWRKSIWMLLSCLLGCLQAHATLLPVERIAPWQDAGIAGGIPNYSVGVDITNYGAVGDGVTDDTQALKDAIAACPAGTAVYIPDGSYLLSSTIFIDKSIVLRGESRLGTILKMNHSDDGITVRNYSNSSGEIALTGGLSEGSTVVTLVSTPSSSSFTPGNILEIKQDNDLNVYQPGYKGYESWTDRQTAMMNEVVSVSGNQVTLKHPLLMEFATSFNPTIRAQDRVYQAGIENLKIDRILDASSGGHNIYFYAAVQCWVKDIWSEKTYGHHIQVTRSLQCEIRGNVIHDSWLDAGGQGYGIATQDRATLNLVIDNTCSGLRHSYVAQAGAAGNVFAYNFSRDPYSSLCDHCIFADLSAHGSMANHTLYEGNKVVQIFLDDVHGSNPWNTVFRNYATKPDPGYPGIHLEKTSQWCSLIGNVSGNMASTGQAIKVATEVEATTIVTGNLNGITGVTEWDSNGEVTLPDSLFLSAKPAFFGSKPWPMFGPEMGVVDTLPAEDRWYALTGTAAPAEAPVATTPIGFIEAQLSPVAYYNCQDDGSPLLSDLSGNFLNGDLNGPTFSANSSHDGSDALSFDGSNDEVVVGDQPILDFDNALTIAAWVRTNDASSHQCIVSKNNAYYIYLYGTGSGARLRVGLSIAGSWQTLTTSTANTVQSHTWTHVTATYDGSYIRVYLDGVEIGNKAASGSISSNSKDLEIGTLWNGYRWDGELDDITLFDSALDASDINLLYTGDWLNPLVPAAVADYRFEAGSGSTAIDSKNGLNGSITGASFSSDAAEGSYSLSFDGSGDEVVIADANSLDINNSLTLAAWVKTNDTSSHQCIIGKNAAYYLYLYSGSYGSRIRTGLRIDGAWVTSTSPNQSTKSIPANTWAHVAMTYDGNEILTYLDGVEINSFSQQGSIGSSNKDVELGTIWGGFHFNGLLDVVQIYDLALFPDEIVALAQ</sequence>
<feature type="chain" id="PRO_5045842587" evidence="3">
    <location>
        <begin position="34"/>
        <end position="954"/>
    </location>
</feature>
<protein>
    <submittedName>
        <fullName evidence="5">Glycosyl hydrolase family 28-related protein</fullName>
    </submittedName>
</protein>
<dbReference type="Pfam" id="PF13385">
    <property type="entry name" value="Laminin_G_3"/>
    <property type="match status" value="2"/>
</dbReference>
<dbReference type="PANTHER" id="PTHR42535">
    <property type="entry name" value="OOKINETE PROTEIN, PUTATIVE-RELATED"/>
    <property type="match status" value="1"/>
</dbReference>
<dbReference type="EMBL" id="JARXHW010000044">
    <property type="protein sequence ID" value="MDQ8208903.1"/>
    <property type="molecule type" value="Genomic_DNA"/>
</dbReference>
<evidence type="ECO:0000256" key="2">
    <source>
        <dbReference type="ARBA" id="ARBA00023157"/>
    </source>
</evidence>
<comment type="caution">
    <text evidence="5">The sequence shown here is derived from an EMBL/GenBank/DDBJ whole genome shotgun (WGS) entry which is preliminary data.</text>
</comment>
<keyword evidence="1 3" id="KW-0732">Signal</keyword>
<name>A0ABU1AXL5_9BACT</name>
<evidence type="ECO:0000259" key="4">
    <source>
        <dbReference type="SMART" id="SM00560"/>
    </source>
</evidence>
<feature type="domain" description="LamG-like jellyroll fold" evidence="4">
    <location>
        <begin position="815"/>
        <end position="947"/>
    </location>
</feature>
<dbReference type="InterPro" id="IPR006558">
    <property type="entry name" value="LamG-like"/>
</dbReference>
<proteinExistence type="predicted"/>
<dbReference type="SUPFAM" id="SSF49899">
    <property type="entry name" value="Concanavalin A-like lectins/glucanases"/>
    <property type="match status" value="2"/>
</dbReference>
<dbReference type="SUPFAM" id="SSF51126">
    <property type="entry name" value="Pectin lyase-like"/>
    <property type="match status" value="1"/>
</dbReference>